<dbReference type="InterPro" id="IPR011014">
    <property type="entry name" value="MscS_channel_TM-2"/>
</dbReference>
<organism evidence="10 11">
    <name type="scientific">Midichloria mitochondrii (strain IricVA)</name>
    <dbReference type="NCBI Taxonomy" id="696127"/>
    <lineage>
        <taxon>Bacteria</taxon>
        <taxon>Pseudomonadati</taxon>
        <taxon>Pseudomonadota</taxon>
        <taxon>Alphaproteobacteria</taxon>
        <taxon>Rickettsiales</taxon>
        <taxon>Candidatus Midichloriaceae</taxon>
        <taxon>Candidatus Midichloria</taxon>
    </lineage>
</organism>
<dbReference type="AlphaFoldDB" id="F7XVF3"/>
<dbReference type="InterPro" id="IPR049142">
    <property type="entry name" value="MS_channel_1st"/>
</dbReference>
<reference evidence="10 11" key="1">
    <citation type="journal article" date="2011" name="Mol. Biol. Evol.">
        <title>Phylogenomic evidence for the presence of a flagellum and cbb3 oxidase in the free-living mitochondrial ancestor.</title>
        <authorList>
            <person name="Sassera D."/>
            <person name="Lo N."/>
            <person name="Epis S."/>
            <person name="D'Auria G."/>
            <person name="Montagna M."/>
            <person name="Comandatore F."/>
            <person name="Horner D."/>
            <person name="Pereto J."/>
            <person name="Luciano A.M."/>
            <person name="Franciosi F."/>
            <person name="Ferri E."/>
            <person name="Crotti E."/>
            <person name="Bazzocchi C."/>
            <person name="Daffonchio D."/>
            <person name="Sacchi L."/>
            <person name="Moya A."/>
            <person name="Latorre A."/>
            <person name="Bandi C."/>
        </authorList>
    </citation>
    <scope>NUCLEOTIDE SEQUENCE [LARGE SCALE GENOMIC DNA]</scope>
    <source>
        <strain evidence="10 11">IricVA</strain>
    </source>
</reference>
<feature type="transmembrane region" description="Helical" evidence="7">
    <location>
        <begin position="103"/>
        <end position="122"/>
    </location>
</feature>
<evidence type="ECO:0000259" key="8">
    <source>
        <dbReference type="Pfam" id="PF00924"/>
    </source>
</evidence>
<dbReference type="Pfam" id="PF00924">
    <property type="entry name" value="MS_channel_2nd"/>
    <property type="match status" value="1"/>
</dbReference>
<keyword evidence="5 7" id="KW-1133">Transmembrane helix</keyword>
<dbReference type="PANTHER" id="PTHR43634">
    <property type="entry name" value="OW CONDUCTANCE MECHANOSENSITIVE CHANNEL"/>
    <property type="match status" value="1"/>
</dbReference>
<evidence type="ECO:0000256" key="6">
    <source>
        <dbReference type="ARBA" id="ARBA00023136"/>
    </source>
</evidence>
<dbReference type="InterPro" id="IPR010920">
    <property type="entry name" value="LSM_dom_sf"/>
</dbReference>
<evidence type="ECO:0000256" key="5">
    <source>
        <dbReference type="ARBA" id="ARBA00022989"/>
    </source>
</evidence>
<dbReference type="PANTHER" id="PTHR43634:SF2">
    <property type="entry name" value="LOW CONDUCTANCE MECHANOSENSITIVE CHANNEL YNAI"/>
    <property type="match status" value="1"/>
</dbReference>
<dbReference type="STRING" id="696127.midi_00342"/>
<comment type="similarity">
    <text evidence="2">Belongs to the MscS (TC 1.A.23) family.</text>
</comment>
<feature type="domain" description="Mechanosensitive ion channel MscS" evidence="8">
    <location>
        <begin position="126"/>
        <end position="194"/>
    </location>
</feature>
<accession>F7XVF3</accession>
<dbReference type="GO" id="GO:0005886">
    <property type="term" value="C:plasma membrane"/>
    <property type="evidence" value="ECO:0007669"/>
    <property type="project" value="UniProtKB-SubCell"/>
</dbReference>
<dbReference type="SUPFAM" id="SSF82861">
    <property type="entry name" value="Mechanosensitive channel protein MscS (YggB), transmembrane region"/>
    <property type="match status" value="1"/>
</dbReference>
<dbReference type="InterPro" id="IPR006685">
    <property type="entry name" value="MscS_channel_2nd"/>
</dbReference>
<feature type="transmembrane region" description="Helical" evidence="7">
    <location>
        <begin position="35"/>
        <end position="55"/>
    </location>
</feature>
<dbReference type="KEGG" id="mmn:midi_00342"/>
<dbReference type="EMBL" id="CP002130">
    <property type="protein sequence ID" value="AEI88652.1"/>
    <property type="molecule type" value="Genomic_DNA"/>
</dbReference>
<evidence type="ECO:0000256" key="1">
    <source>
        <dbReference type="ARBA" id="ARBA00004651"/>
    </source>
</evidence>
<proteinExistence type="inferred from homology"/>
<dbReference type="SUPFAM" id="SSF50182">
    <property type="entry name" value="Sm-like ribonucleoproteins"/>
    <property type="match status" value="1"/>
</dbReference>
<dbReference type="InterPro" id="IPR045042">
    <property type="entry name" value="YnaI-like"/>
</dbReference>
<evidence type="ECO:0000256" key="3">
    <source>
        <dbReference type="ARBA" id="ARBA00022475"/>
    </source>
</evidence>
<keyword evidence="3" id="KW-1003">Cell membrane</keyword>
<evidence type="ECO:0000259" key="9">
    <source>
        <dbReference type="Pfam" id="PF21088"/>
    </source>
</evidence>
<sequence length="288" mass="32165">MRMVESPLPKALWIFSIAYIAELICRYCKLPFDLIAALRMVAIIFVFAQAAILEVDKLEAGLIAPPKKNTPKMDKVAIDIPSKLIKAIIYIVAALAIMQALGVNINGILALGGISGLAVGFASRELLSNFFGTIMIYLDKPFIIGEFVRVEGRNCVGTIEKVDWRMTTVRTEDKKQVFIPNSAFLTASIENSSRLSHRIFSEEIKVLCADYKKIIGLIKDIKSFIKTHKEIDGRESISIDIIEISQNVIRLSIKGFSKYTEVGKFGKFRNNLLVEIAEMVKKHDLLLA</sequence>
<feature type="transmembrane region" description="Helical" evidence="7">
    <location>
        <begin position="76"/>
        <end position="97"/>
    </location>
</feature>
<dbReference type="InterPro" id="IPR023408">
    <property type="entry name" value="MscS_beta-dom_sf"/>
</dbReference>
<keyword evidence="4 7" id="KW-0812">Transmembrane</keyword>
<dbReference type="HOGENOM" id="CLU_037945_0_0_5"/>
<gene>
    <name evidence="10" type="primary">mscS</name>
    <name evidence="10" type="ordered locus">midi_00342</name>
</gene>
<evidence type="ECO:0000256" key="7">
    <source>
        <dbReference type="SAM" id="Phobius"/>
    </source>
</evidence>
<evidence type="ECO:0000313" key="10">
    <source>
        <dbReference type="EMBL" id="AEI88652.1"/>
    </source>
</evidence>
<protein>
    <submittedName>
        <fullName evidence="10">Small-conductance mechanosensitive channel</fullName>
    </submittedName>
</protein>
<evidence type="ECO:0000313" key="11">
    <source>
        <dbReference type="Proteomes" id="UP000006639"/>
    </source>
</evidence>
<evidence type="ECO:0000256" key="4">
    <source>
        <dbReference type="ARBA" id="ARBA00022692"/>
    </source>
</evidence>
<comment type="subcellular location">
    <subcellularLocation>
        <location evidence="1">Cell membrane</location>
        <topology evidence="1">Multi-pass membrane protein</topology>
    </subcellularLocation>
</comment>
<feature type="domain" description="Mechanosensitive ion channel transmembrane helices 2/3" evidence="9">
    <location>
        <begin position="83"/>
        <end position="123"/>
    </location>
</feature>
<dbReference type="Proteomes" id="UP000006639">
    <property type="component" value="Chromosome"/>
</dbReference>
<dbReference type="Gene3D" id="1.10.287.1260">
    <property type="match status" value="1"/>
</dbReference>
<keyword evidence="11" id="KW-1185">Reference proteome</keyword>
<name>F7XVF3_MIDMI</name>
<evidence type="ECO:0000256" key="2">
    <source>
        <dbReference type="ARBA" id="ARBA00008017"/>
    </source>
</evidence>
<keyword evidence="6 7" id="KW-0472">Membrane</keyword>
<dbReference type="Pfam" id="PF21088">
    <property type="entry name" value="MS_channel_1st"/>
    <property type="match status" value="1"/>
</dbReference>
<dbReference type="Gene3D" id="2.30.30.60">
    <property type="match status" value="1"/>
</dbReference>
<dbReference type="GO" id="GO:0008381">
    <property type="term" value="F:mechanosensitive monoatomic ion channel activity"/>
    <property type="evidence" value="ECO:0007669"/>
    <property type="project" value="UniProtKB-ARBA"/>
</dbReference>